<dbReference type="VEuPathDB" id="VectorBase:AMIN011480"/>
<dbReference type="SUPFAM" id="SSF56496">
    <property type="entry name" value="Fibrinogen C-terminal domain-like"/>
    <property type="match status" value="1"/>
</dbReference>
<name>A0A182WM49_9DIPT</name>
<dbReference type="PROSITE" id="PS00514">
    <property type="entry name" value="FIBRINOGEN_C_1"/>
    <property type="match status" value="1"/>
</dbReference>
<feature type="signal peptide" evidence="2">
    <location>
        <begin position="1"/>
        <end position="20"/>
    </location>
</feature>
<dbReference type="CDD" id="cd00087">
    <property type="entry name" value="FReD"/>
    <property type="match status" value="1"/>
</dbReference>
<dbReference type="Proteomes" id="UP000075920">
    <property type="component" value="Unassembled WGS sequence"/>
</dbReference>
<evidence type="ECO:0000313" key="4">
    <source>
        <dbReference type="EnsemblMetazoa" id="AMIN011480-PA"/>
    </source>
</evidence>
<proteinExistence type="predicted"/>
<organism evidence="4 5">
    <name type="scientific">Anopheles minimus</name>
    <dbReference type="NCBI Taxonomy" id="112268"/>
    <lineage>
        <taxon>Eukaryota</taxon>
        <taxon>Metazoa</taxon>
        <taxon>Ecdysozoa</taxon>
        <taxon>Arthropoda</taxon>
        <taxon>Hexapoda</taxon>
        <taxon>Insecta</taxon>
        <taxon>Pterygota</taxon>
        <taxon>Neoptera</taxon>
        <taxon>Endopterygota</taxon>
        <taxon>Diptera</taxon>
        <taxon>Nematocera</taxon>
        <taxon>Culicoidea</taxon>
        <taxon>Culicidae</taxon>
        <taxon>Anophelinae</taxon>
        <taxon>Anopheles</taxon>
    </lineage>
</organism>
<dbReference type="SMART" id="SM00186">
    <property type="entry name" value="FBG"/>
    <property type="match status" value="1"/>
</dbReference>
<dbReference type="STRING" id="112268.A0A182WM49"/>
<feature type="domain" description="Fibrinogen C-terminal" evidence="3">
    <location>
        <begin position="70"/>
        <end position="286"/>
    </location>
</feature>
<keyword evidence="5" id="KW-1185">Reference proteome</keyword>
<reference evidence="4" key="2">
    <citation type="submission" date="2020-05" db="UniProtKB">
        <authorList>
            <consortium name="EnsemblMetazoa"/>
        </authorList>
    </citation>
    <scope>IDENTIFICATION</scope>
    <source>
        <strain evidence="4">MINIMUS1</strain>
    </source>
</reference>
<evidence type="ECO:0000259" key="3">
    <source>
        <dbReference type="PROSITE" id="PS51406"/>
    </source>
</evidence>
<dbReference type="PROSITE" id="PS51406">
    <property type="entry name" value="FIBRINOGEN_C_2"/>
    <property type="match status" value="1"/>
</dbReference>
<dbReference type="InterPro" id="IPR036056">
    <property type="entry name" value="Fibrinogen-like_C"/>
</dbReference>
<reference evidence="5" key="1">
    <citation type="submission" date="2013-03" db="EMBL/GenBank/DDBJ databases">
        <title>The Genome Sequence of Anopheles minimus MINIMUS1.</title>
        <authorList>
            <consortium name="The Broad Institute Genomics Platform"/>
            <person name="Neafsey D.E."/>
            <person name="Walton C."/>
            <person name="Walker B."/>
            <person name="Young S.K."/>
            <person name="Zeng Q."/>
            <person name="Gargeya S."/>
            <person name="Fitzgerald M."/>
            <person name="Haas B."/>
            <person name="Abouelleil A."/>
            <person name="Allen A.W."/>
            <person name="Alvarado L."/>
            <person name="Arachchi H.M."/>
            <person name="Berlin A.M."/>
            <person name="Chapman S.B."/>
            <person name="Gainer-Dewar J."/>
            <person name="Goldberg J."/>
            <person name="Griggs A."/>
            <person name="Gujja S."/>
            <person name="Hansen M."/>
            <person name="Howarth C."/>
            <person name="Imamovic A."/>
            <person name="Ireland A."/>
            <person name="Larimer J."/>
            <person name="McCowan C."/>
            <person name="Murphy C."/>
            <person name="Pearson M."/>
            <person name="Poon T.W."/>
            <person name="Priest M."/>
            <person name="Roberts A."/>
            <person name="Saif S."/>
            <person name="Shea T."/>
            <person name="Sisk P."/>
            <person name="Sykes S."/>
            <person name="Wortman J."/>
            <person name="Nusbaum C."/>
            <person name="Birren B."/>
        </authorList>
    </citation>
    <scope>NUCLEOTIDE SEQUENCE [LARGE SCALE GENOMIC DNA]</scope>
    <source>
        <strain evidence="5">MINIMUS1</strain>
    </source>
</reference>
<dbReference type="Gene3D" id="3.90.215.10">
    <property type="entry name" value="Gamma Fibrinogen, chain A, domain 1"/>
    <property type="match status" value="1"/>
</dbReference>
<keyword evidence="2" id="KW-0732">Signal</keyword>
<evidence type="ECO:0000256" key="2">
    <source>
        <dbReference type="SAM" id="SignalP"/>
    </source>
</evidence>
<dbReference type="AlphaFoldDB" id="A0A182WM49"/>
<accession>A0A182WM49</accession>
<dbReference type="GO" id="GO:0005615">
    <property type="term" value="C:extracellular space"/>
    <property type="evidence" value="ECO:0007669"/>
    <property type="project" value="TreeGrafter"/>
</dbReference>
<protein>
    <recommendedName>
        <fullName evidence="3">Fibrinogen C-terminal domain-containing protein</fullName>
    </recommendedName>
</protein>
<dbReference type="InterPro" id="IPR014716">
    <property type="entry name" value="Fibrinogen_a/b/g_C_1"/>
</dbReference>
<keyword evidence="1" id="KW-1015">Disulfide bond</keyword>
<feature type="chain" id="PRO_5008141606" description="Fibrinogen C-terminal domain-containing protein" evidence="2">
    <location>
        <begin position="21"/>
        <end position="287"/>
    </location>
</feature>
<dbReference type="PANTHER" id="PTHR19143:SF327">
    <property type="entry name" value="FI21813P1-RELATED"/>
    <property type="match status" value="1"/>
</dbReference>
<dbReference type="Pfam" id="PF00147">
    <property type="entry name" value="Fibrinogen_C"/>
    <property type="match status" value="1"/>
</dbReference>
<dbReference type="InterPro" id="IPR050373">
    <property type="entry name" value="Fibrinogen_C-term_domain"/>
</dbReference>
<sequence length="287" mass="31159">MMTLIVSLLLASLCTPLCEGSFSLLSEPRQTCAGYAGIADAIAALTKSVASQAPTQDPLQGVLSNLQQLLRQVTLYQSCGDVTGPSGLYRVQEGNDDPTHYLCETELFGGGWTVIQRRTNGQTNFTRSFNEYRDGFGHPEQEFWIGLTRLHRITASSQHELAILMDAFDGTTATVRYTNFKVAAEADNFRLSTLSGFTGNTGNSMSTSVGKTFSTFDRDTDSAATVNCANVWKGGWWLNGCGDSNLNGFYNGATPTATPKTSMVWTAFKGASQSLKSSIMLIRKYRA</sequence>
<dbReference type="InterPro" id="IPR002181">
    <property type="entry name" value="Fibrinogen_a/b/g_C_dom"/>
</dbReference>
<evidence type="ECO:0000256" key="1">
    <source>
        <dbReference type="ARBA" id="ARBA00023157"/>
    </source>
</evidence>
<dbReference type="EnsemblMetazoa" id="AMIN011480-RA">
    <property type="protein sequence ID" value="AMIN011480-PA"/>
    <property type="gene ID" value="AMIN011480"/>
</dbReference>
<evidence type="ECO:0000313" key="5">
    <source>
        <dbReference type="Proteomes" id="UP000075920"/>
    </source>
</evidence>
<dbReference type="PANTHER" id="PTHR19143">
    <property type="entry name" value="FIBRINOGEN/TENASCIN/ANGIOPOEITIN"/>
    <property type="match status" value="1"/>
</dbReference>
<dbReference type="InterPro" id="IPR020837">
    <property type="entry name" value="Fibrinogen_CS"/>
</dbReference>